<name>A0A7W2HG18_9ACTN</name>
<organism evidence="3 4">
    <name type="scientific">Streptomyces himalayensis subsp. aureolus</name>
    <dbReference type="NCBI Taxonomy" id="2758039"/>
    <lineage>
        <taxon>Bacteria</taxon>
        <taxon>Bacillati</taxon>
        <taxon>Actinomycetota</taxon>
        <taxon>Actinomycetes</taxon>
        <taxon>Kitasatosporales</taxon>
        <taxon>Streptomycetaceae</taxon>
        <taxon>Streptomyces</taxon>
        <taxon>Streptomyces himalayensis</taxon>
    </lineage>
</organism>
<dbReference type="EMBL" id="JACEQY010000013">
    <property type="protein sequence ID" value="MBA4862515.1"/>
    <property type="molecule type" value="Genomic_DNA"/>
</dbReference>
<keyword evidence="1 3" id="KW-0456">Lyase</keyword>
<dbReference type="AlphaFoldDB" id="A0A7W2HG18"/>
<dbReference type="GO" id="GO:0005737">
    <property type="term" value="C:cytoplasm"/>
    <property type="evidence" value="ECO:0007669"/>
    <property type="project" value="TreeGrafter"/>
</dbReference>
<feature type="domain" description="Fumarylacetoacetase-like C-terminal" evidence="2">
    <location>
        <begin position="81"/>
        <end position="261"/>
    </location>
</feature>
<proteinExistence type="predicted"/>
<sequence>MSAGAVSPAVTKAADALVEATRTGVACPPLRTLFADGDVESAYAVQRLNVERGVAAGRRIVGRKIGLTSPAVQAQLGVDQPDFGALFADMAVADGGTVEAGRLLQPKVEAEVALVLGADLPHRDCTVADVLRAVDFALPALEIVDSRIAGWDITIVDTVADNASSGLFVLGGTPVPLTQVDLRGVRMSMTSGDKVVSEGTGADCLGGPLNAAVWLASTLAAAGDPLRAGDIVLTGALGPMAVAAPGDAFEASISGLGTVRVAFAEAAAEAAAEGDNR</sequence>
<evidence type="ECO:0000313" key="3">
    <source>
        <dbReference type="EMBL" id="MBA4862515.1"/>
    </source>
</evidence>
<comment type="caution">
    <text evidence="3">The sequence shown here is derived from an EMBL/GenBank/DDBJ whole genome shotgun (WGS) entry which is preliminary data.</text>
</comment>
<evidence type="ECO:0000313" key="4">
    <source>
        <dbReference type="Proteomes" id="UP000586976"/>
    </source>
</evidence>
<dbReference type="InterPro" id="IPR011234">
    <property type="entry name" value="Fumarylacetoacetase-like_C"/>
</dbReference>
<protein>
    <submittedName>
        <fullName evidence="3">2-keto-4-pentenoate hydratase</fullName>
        <ecNumber evidence="3">4.2.1.80</ecNumber>
    </submittedName>
</protein>
<evidence type="ECO:0000256" key="1">
    <source>
        <dbReference type="ARBA" id="ARBA00023239"/>
    </source>
</evidence>
<dbReference type="SUPFAM" id="SSF56529">
    <property type="entry name" value="FAH"/>
    <property type="match status" value="1"/>
</dbReference>
<dbReference type="Pfam" id="PF01557">
    <property type="entry name" value="FAA_hydrolase"/>
    <property type="match status" value="1"/>
</dbReference>
<evidence type="ECO:0000259" key="2">
    <source>
        <dbReference type="Pfam" id="PF01557"/>
    </source>
</evidence>
<keyword evidence="4" id="KW-1185">Reference proteome</keyword>
<gene>
    <name evidence="3" type="primary">mhpD</name>
    <name evidence="3" type="ORF">H1V43_14145</name>
</gene>
<dbReference type="Proteomes" id="UP000586976">
    <property type="component" value="Unassembled WGS sequence"/>
</dbReference>
<reference evidence="3 4" key="1">
    <citation type="submission" date="2020-07" db="EMBL/GenBank/DDBJ databases">
        <title>Streptomyces isolated from Indian soil.</title>
        <authorList>
            <person name="Mandal S."/>
            <person name="Maiti P.K."/>
        </authorList>
    </citation>
    <scope>NUCLEOTIDE SEQUENCE [LARGE SCALE GENOMIC DNA]</scope>
    <source>
        <strain evidence="3 4">PSKA54</strain>
    </source>
</reference>
<dbReference type="GO" id="GO:0008684">
    <property type="term" value="F:2-oxopent-4-enoate hydratase activity"/>
    <property type="evidence" value="ECO:0007669"/>
    <property type="project" value="UniProtKB-EC"/>
</dbReference>
<dbReference type="PANTHER" id="PTHR30143:SF0">
    <property type="entry name" value="2-KETO-4-PENTENOATE HYDRATASE"/>
    <property type="match status" value="1"/>
</dbReference>
<dbReference type="EC" id="4.2.1.80" evidence="3"/>
<dbReference type="PANTHER" id="PTHR30143">
    <property type="entry name" value="ACID HYDRATASE"/>
    <property type="match status" value="1"/>
</dbReference>
<accession>A0A7W2HG18</accession>
<dbReference type="InterPro" id="IPR036663">
    <property type="entry name" value="Fumarylacetoacetase_C_sf"/>
</dbReference>
<dbReference type="Gene3D" id="3.90.850.10">
    <property type="entry name" value="Fumarylacetoacetase-like, C-terminal domain"/>
    <property type="match status" value="1"/>
</dbReference>
<dbReference type="InterPro" id="IPR050772">
    <property type="entry name" value="Hydratase-Decarb/MhpD_sf"/>
</dbReference>
<dbReference type="RefSeq" id="WP_181864412.1">
    <property type="nucleotide sequence ID" value="NZ_JACEQY010000013.1"/>
</dbReference>
<dbReference type="NCBIfam" id="NF008461">
    <property type="entry name" value="PRK11342.1"/>
    <property type="match status" value="1"/>
</dbReference>